<evidence type="ECO:0000313" key="2">
    <source>
        <dbReference type="Proteomes" id="UP001172082"/>
    </source>
</evidence>
<keyword evidence="2" id="KW-1185">Reference proteome</keyword>
<reference evidence="1" key="1">
    <citation type="submission" date="2023-06" db="EMBL/GenBank/DDBJ databases">
        <title>Genomic of Parafulvivirga corallium.</title>
        <authorList>
            <person name="Wang G."/>
        </authorList>
    </citation>
    <scope>NUCLEOTIDE SEQUENCE</scope>
    <source>
        <strain evidence="1">BMA10</strain>
    </source>
</reference>
<comment type="caution">
    <text evidence="1">The sequence shown here is derived from an EMBL/GenBank/DDBJ whole genome shotgun (WGS) entry which is preliminary data.</text>
</comment>
<organism evidence="1 2">
    <name type="scientific">Splendidivirga corallicola</name>
    <dbReference type="NCBI Taxonomy" id="3051826"/>
    <lineage>
        <taxon>Bacteria</taxon>
        <taxon>Pseudomonadati</taxon>
        <taxon>Bacteroidota</taxon>
        <taxon>Cytophagia</taxon>
        <taxon>Cytophagales</taxon>
        <taxon>Splendidivirgaceae</taxon>
        <taxon>Splendidivirga</taxon>
    </lineage>
</organism>
<sequence>MVNISSRYRRTKWLVFLVIFVFTCSQSYCQTISIGELEIDLELLDGWDIERTDSTGFELHLPDSSLNIYWKIILKSKILNGDKDSLEQFFLYSQTKSDGPIVEDPEKLLENFSYELINFTGTKAIQQEHTSLGLGPAYKKIYLIRGGFGYYFEYQHGKIDGQEPAENHYLKYSSRFFYTLNNNTKFIK</sequence>
<dbReference type="Proteomes" id="UP001172082">
    <property type="component" value="Unassembled WGS sequence"/>
</dbReference>
<accession>A0ABT8KUT4</accession>
<evidence type="ECO:0000313" key="1">
    <source>
        <dbReference type="EMBL" id="MDN5204541.1"/>
    </source>
</evidence>
<proteinExistence type="predicted"/>
<gene>
    <name evidence="1" type="ORF">QQ008_24325</name>
</gene>
<protein>
    <submittedName>
        <fullName evidence="1">Uncharacterized protein</fullName>
    </submittedName>
</protein>
<dbReference type="EMBL" id="JAUJEA010000011">
    <property type="protein sequence ID" value="MDN5204541.1"/>
    <property type="molecule type" value="Genomic_DNA"/>
</dbReference>
<name>A0ABT8KUT4_9BACT</name>